<evidence type="ECO:0000259" key="3">
    <source>
        <dbReference type="Pfam" id="PF17853"/>
    </source>
</evidence>
<dbReference type="Pfam" id="PF13556">
    <property type="entry name" value="HTH_30"/>
    <property type="match status" value="1"/>
</dbReference>
<comment type="similarity">
    <text evidence="1">Belongs to the CdaR family.</text>
</comment>
<organism evidence="4 5">
    <name type="scientific">Prescottella agglutinans</name>
    <dbReference type="NCBI Taxonomy" id="1644129"/>
    <lineage>
        <taxon>Bacteria</taxon>
        <taxon>Bacillati</taxon>
        <taxon>Actinomycetota</taxon>
        <taxon>Actinomycetes</taxon>
        <taxon>Mycobacteriales</taxon>
        <taxon>Nocardiaceae</taxon>
        <taxon>Prescottella</taxon>
    </lineage>
</organism>
<evidence type="ECO:0000313" key="4">
    <source>
        <dbReference type="EMBL" id="MDH6283306.1"/>
    </source>
</evidence>
<dbReference type="EMBL" id="JARXVC010000013">
    <property type="protein sequence ID" value="MDH6283306.1"/>
    <property type="molecule type" value="Genomic_DNA"/>
</dbReference>
<dbReference type="InterPro" id="IPR025736">
    <property type="entry name" value="PucR_C-HTH_dom"/>
</dbReference>
<feature type="domain" description="PucR C-terminal helix-turn-helix" evidence="2">
    <location>
        <begin position="460"/>
        <end position="517"/>
    </location>
</feature>
<dbReference type="InterPro" id="IPR041522">
    <property type="entry name" value="CdaR_GGDEF"/>
</dbReference>
<dbReference type="PANTHER" id="PTHR33744">
    <property type="entry name" value="CARBOHYDRATE DIACID REGULATOR"/>
    <property type="match status" value="1"/>
</dbReference>
<feature type="domain" description="CdaR GGDEF-like" evidence="3">
    <location>
        <begin position="294"/>
        <end position="412"/>
    </location>
</feature>
<dbReference type="InterPro" id="IPR051448">
    <property type="entry name" value="CdaR-like_regulators"/>
</dbReference>
<dbReference type="Pfam" id="PF17853">
    <property type="entry name" value="GGDEF_2"/>
    <property type="match status" value="1"/>
</dbReference>
<gene>
    <name evidence="4" type="ORF">M2280_004549</name>
</gene>
<accession>A0ABT6MG53</accession>
<evidence type="ECO:0000256" key="1">
    <source>
        <dbReference type="ARBA" id="ARBA00006754"/>
    </source>
</evidence>
<protein>
    <submittedName>
        <fullName evidence="4">Purine catabolism regulator</fullName>
    </submittedName>
</protein>
<name>A0ABT6MG53_9NOCA</name>
<dbReference type="Proteomes" id="UP001160334">
    <property type="component" value="Unassembled WGS sequence"/>
</dbReference>
<evidence type="ECO:0000313" key="5">
    <source>
        <dbReference type="Proteomes" id="UP001160334"/>
    </source>
</evidence>
<proteinExistence type="inferred from homology"/>
<comment type="caution">
    <text evidence="4">The sequence shown here is derived from an EMBL/GenBank/DDBJ whole genome shotgun (WGS) entry which is preliminary data.</text>
</comment>
<reference evidence="4 5" key="1">
    <citation type="submission" date="2023-04" db="EMBL/GenBank/DDBJ databases">
        <title>Forest soil microbial communities from Buena Vista Peninsula, Colon Province, Panama.</title>
        <authorList>
            <person name="Bouskill N."/>
        </authorList>
    </citation>
    <scope>NUCLEOTIDE SEQUENCE [LARGE SCALE GENOMIC DNA]</scope>
    <source>
        <strain evidence="4 5">CFH S0262</strain>
    </source>
</reference>
<keyword evidence="5" id="KW-1185">Reference proteome</keyword>
<dbReference type="Gene3D" id="1.10.10.2840">
    <property type="entry name" value="PucR C-terminal helix-turn-helix domain"/>
    <property type="match status" value="1"/>
</dbReference>
<dbReference type="PANTHER" id="PTHR33744:SF1">
    <property type="entry name" value="DNA-BINDING TRANSCRIPTIONAL ACTIVATOR ADER"/>
    <property type="match status" value="1"/>
</dbReference>
<sequence>MSRLPLRNVVHYEPAGCLGVVGPFEKRWATGAVSVAGTVSSVIRQVQDRRTVCGTTLSAEDSVLVLASPVAEEPDWAFSAMLSVAAEAGVSAVAVCLLGPRLDLPRGIIQLTERLRMPVIAVRDPWSFGRALVDLLAGASHLEGALVRAMANQCRRPTDSMTELLTRISGTVGHPVRLVDRGGVAIAGPRANCGEVADVVPQAPYEPVGRSIDRSAAAVSVSVPTMHGTAPLLTAAVSNASDAEQQAITAALEVASLAVSEHLSRRRVDLERRARSRAALLSDLLESGPTIAPALYQRARDAGWSLDGYHLAARAIVRGDVDLVGRRADLENALEQEGLDAVTVEQSDGWAMWVTVDSQSEASNAGGLGTLWRRVQQRLSATIPTQLGVGSVHHGAAGLARSLAEAADAARIAAGRERSGYFVQIDRLDLAQRLLAWMSTESFVPAARELLAPLEDRPELMSTLNTYLDTESSLVETAAVLGVHRNTVSDRMARIRHDLAVDLDDPDTRLALQLACRSTVRTAGARQT</sequence>
<dbReference type="InterPro" id="IPR042070">
    <property type="entry name" value="PucR_C-HTH_sf"/>
</dbReference>
<evidence type="ECO:0000259" key="2">
    <source>
        <dbReference type="Pfam" id="PF13556"/>
    </source>
</evidence>